<dbReference type="AlphaFoldDB" id="A0AAD7YX23"/>
<sequence>MESSGTGPYDELSMTITREDMFNVIKQCDYKNLDKKLDFLEHKLIEMTKCPEDKTKVLRHCLKSFKHHYKLKWTSASYKECRFRKTNEQWLKEKISLPVWRHNKPGRPLKEFQECSERSKRRKTEKVRSEISHEELTYAAVMSERAAGNNDLSQIIKQASATPRRATRFRKIISSADKSSKSGKLTITQALIKYVEADLTRKQYNVIRDGQEDIYPCYSLLQRAKTECYPKSIVSESIAEITLQDLLDHTTQRLCLYLQKVLMTATEIEGQNMELICKWGCDGSKAQEFKQKFQDESGSDAHVFISSLVPLRLTSNVNGQLKIWWQNPAPSSCRFCRPIRIQFVHENNEVTRSEIAHIENQAQNINPTEVEADNKVIKVSHTLVLTMVDGQESSDSETDTEKSSDDDENEDSWDQEMLGIEPLPFDNPGEGPSHRQ</sequence>
<keyword evidence="3" id="KW-1185">Reference proteome</keyword>
<reference evidence="2" key="1">
    <citation type="submission" date="2023-03" db="EMBL/GenBank/DDBJ databases">
        <title>Chromosome-level genomes of two armyworms, Mythimna separata and Mythimna loreyi, provide insights into the biosynthesis and reception of sex pheromones.</title>
        <authorList>
            <person name="Zhao H."/>
        </authorList>
    </citation>
    <scope>NUCLEOTIDE SEQUENCE</scope>
    <source>
        <strain evidence="2">BeijingLab</strain>
        <tissue evidence="2">Pupa</tissue>
    </source>
</reference>
<evidence type="ECO:0000256" key="1">
    <source>
        <dbReference type="SAM" id="MobiDB-lite"/>
    </source>
</evidence>
<dbReference type="EMBL" id="JARGEI010000007">
    <property type="protein sequence ID" value="KAJ8728925.1"/>
    <property type="molecule type" value="Genomic_DNA"/>
</dbReference>
<dbReference type="Proteomes" id="UP001231518">
    <property type="component" value="Chromosome 19"/>
</dbReference>
<feature type="region of interest" description="Disordered" evidence="1">
    <location>
        <begin position="387"/>
        <end position="436"/>
    </location>
</feature>
<protein>
    <submittedName>
        <fullName evidence="2">Uncharacterized protein</fullName>
    </submittedName>
</protein>
<accession>A0AAD7YX23</accession>
<evidence type="ECO:0000313" key="3">
    <source>
        <dbReference type="Proteomes" id="UP001231518"/>
    </source>
</evidence>
<comment type="caution">
    <text evidence="2">The sequence shown here is derived from an EMBL/GenBank/DDBJ whole genome shotgun (WGS) entry which is preliminary data.</text>
</comment>
<feature type="compositionally biased region" description="Acidic residues" evidence="1">
    <location>
        <begin position="392"/>
        <end position="414"/>
    </location>
</feature>
<proteinExistence type="predicted"/>
<name>A0AAD7YX23_MYTSE</name>
<organism evidence="2 3">
    <name type="scientific">Mythimna separata</name>
    <name type="common">Oriental armyworm</name>
    <name type="synonym">Pseudaletia separata</name>
    <dbReference type="NCBI Taxonomy" id="271217"/>
    <lineage>
        <taxon>Eukaryota</taxon>
        <taxon>Metazoa</taxon>
        <taxon>Ecdysozoa</taxon>
        <taxon>Arthropoda</taxon>
        <taxon>Hexapoda</taxon>
        <taxon>Insecta</taxon>
        <taxon>Pterygota</taxon>
        <taxon>Neoptera</taxon>
        <taxon>Endopterygota</taxon>
        <taxon>Lepidoptera</taxon>
        <taxon>Glossata</taxon>
        <taxon>Ditrysia</taxon>
        <taxon>Noctuoidea</taxon>
        <taxon>Noctuidae</taxon>
        <taxon>Noctuinae</taxon>
        <taxon>Hadenini</taxon>
        <taxon>Mythimna</taxon>
    </lineage>
</organism>
<evidence type="ECO:0000313" key="2">
    <source>
        <dbReference type="EMBL" id="KAJ8728925.1"/>
    </source>
</evidence>
<gene>
    <name evidence="2" type="ORF">PYW07_006621</name>
</gene>